<dbReference type="Pfam" id="PF03610">
    <property type="entry name" value="EIIA-man"/>
    <property type="match status" value="1"/>
</dbReference>
<evidence type="ECO:0000256" key="6">
    <source>
        <dbReference type="ARBA" id="ARBA00022683"/>
    </source>
</evidence>
<dbReference type="Proteomes" id="UP000240481">
    <property type="component" value="Unassembled WGS sequence"/>
</dbReference>
<keyword evidence="5" id="KW-0808">Transferase</keyword>
<dbReference type="SUPFAM" id="SSF53062">
    <property type="entry name" value="PTS system fructose IIA component-like"/>
    <property type="match status" value="1"/>
</dbReference>
<dbReference type="PANTHER" id="PTHR33799">
    <property type="entry name" value="PTS PERMEASE-RELATED-RELATED"/>
    <property type="match status" value="1"/>
</dbReference>
<organism evidence="9 10">
    <name type="scientific">Photobacterium swingsii</name>
    <dbReference type="NCBI Taxonomy" id="680026"/>
    <lineage>
        <taxon>Bacteria</taxon>
        <taxon>Pseudomonadati</taxon>
        <taxon>Pseudomonadota</taxon>
        <taxon>Gammaproteobacteria</taxon>
        <taxon>Vibrionales</taxon>
        <taxon>Vibrionaceae</taxon>
        <taxon>Photobacterium</taxon>
    </lineage>
</organism>
<evidence type="ECO:0000256" key="5">
    <source>
        <dbReference type="ARBA" id="ARBA00022679"/>
    </source>
</evidence>
<dbReference type="OrthoDB" id="3183705at2"/>
<proteinExistence type="predicted"/>
<dbReference type="InterPro" id="IPR051471">
    <property type="entry name" value="Bacterial_PTS_sugar_comp"/>
</dbReference>
<comment type="subcellular location">
    <subcellularLocation>
        <location evidence="1">Cytoplasm</location>
    </subcellularLocation>
</comment>
<dbReference type="InterPro" id="IPR036662">
    <property type="entry name" value="PTS_EIIA_man-typ_sf"/>
</dbReference>
<dbReference type="GO" id="GO:0005737">
    <property type="term" value="C:cytoplasm"/>
    <property type="evidence" value="ECO:0007669"/>
    <property type="project" value="UniProtKB-SubCell"/>
</dbReference>
<dbReference type="CDD" id="cd00006">
    <property type="entry name" value="PTS_IIA_man"/>
    <property type="match status" value="1"/>
</dbReference>
<comment type="caution">
    <text evidence="9">The sequence shown here is derived from an EMBL/GenBank/DDBJ whole genome shotgun (WGS) entry which is preliminary data.</text>
</comment>
<evidence type="ECO:0000313" key="9">
    <source>
        <dbReference type="EMBL" id="PSW25450.1"/>
    </source>
</evidence>
<dbReference type="GO" id="GO:0016301">
    <property type="term" value="F:kinase activity"/>
    <property type="evidence" value="ECO:0007669"/>
    <property type="project" value="UniProtKB-KW"/>
</dbReference>
<reference evidence="9 10" key="1">
    <citation type="submission" date="2018-01" db="EMBL/GenBank/DDBJ databases">
        <title>Whole genome sequencing of Histamine producing bacteria.</title>
        <authorList>
            <person name="Butler K."/>
        </authorList>
    </citation>
    <scope>NUCLEOTIDE SEQUENCE [LARGE SCALE GENOMIC DNA]</scope>
    <source>
        <strain evidence="9 10">DSM 24669</strain>
    </source>
</reference>
<feature type="domain" description="PTS EIIA type-4" evidence="8">
    <location>
        <begin position="1"/>
        <end position="124"/>
    </location>
</feature>
<gene>
    <name evidence="9" type="ORF">C9I94_07305</name>
</gene>
<evidence type="ECO:0000256" key="3">
    <source>
        <dbReference type="ARBA" id="ARBA00022490"/>
    </source>
</evidence>
<dbReference type="AlphaFoldDB" id="A0A0J8VH65"/>
<dbReference type="RefSeq" id="WP_048897494.1">
    <property type="nucleotide sequence ID" value="NZ_AP024853.1"/>
</dbReference>
<keyword evidence="4" id="KW-0762">Sugar transport</keyword>
<evidence type="ECO:0000256" key="1">
    <source>
        <dbReference type="ARBA" id="ARBA00004496"/>
    </source>
</evidence>
<dbReference type="InterPro" id="IPR033887">
    <property type="entry name" value="PTS_IIA_man"/>
</dbReference>
<dbReference type="Gene3D" id="3.40.50.510">
    <property type="entry name" value="Phosphotransferase system, mannose-type IIA component"/>
    <property type="match status" value="1"/>
</dbReference>
<dbReference type="PANTHER" id="PTHR33799:SF1">
    <property type="entry name" value="PTS SYSTEM MANNOSE-SPECIFIC EIIAB COMPONENT-RELATED"/>
    <property type="match status" value="1"/>
</dbReference>
<sequence>MIGIVVSGHINFASGMQSAVKAIAGEQEQMAFIDFVESMSTEQLEADLRQAAQDVDSGEGVLFLTDIPGGSPCNRALAILMDQPNVELIGGANLPMIANAAFEREDVTLPVLVELLLEIGTSCMQDMRKEVEALMQPEPVVECEDGL</sequence>
<dbReference type="EMBL" id="PYLZ01000003">
    <property type="protein sequence ID" value="PSW25450.1"/>
    <property type="molecule type" value="Genomic_DNA"/>
</dbReference>
<dbReference type="NCBIfam" id="NF040761">
    <property type="entry name" value="AgaF"/>
    <property type="match status" value="1"/>
</dbReference>
<accession>A0A0J8VH65</accession>
<evidence type="ECO:0000259" key="8">
    <source>
        <dbReference type="PROSITE" id="PS51096"/>
    </source>
</evidence>
<keyword evidence="6" id="KW-0598">Phosphotransferase system</keyword>
<keyword evidence="10" id="KW-1185">Reference proteome</keyword>
<keyword evidence="3" id="KW-0963">Cytoplasm</keyword>
<evidence type="ECO:0000256" key="7">
    <source>
        <dbReference type="ARBA" id="ARBA00022777"/>
    </source>
</evidence>
<evidence type="ECO:0000256" key="4">
    <source>
        <dbReference type="ARBA" id="ARBA00022597"/>
    </source>
</evidence>
<protein>
    <submittedName>
        <fullName evidence="9">PTS mannose transporter subunit IIA</fullName>
    </submittedName>
</protein>
<keyword evidence="2" id="KW-0813">Transport</keyword>
<dbReference type="GO" id="GO:0016020">
    <property type="term" value="C:membrane"/>
    <property type="evidence" value="ECO:0007669"/>
    <property type="project" value="InterPro"/>
</dbReference>
<dbReference type="InterPro" id="IPR004701">
    <property type="entry name" value="PTS_EIIA_man-typ"/>
</dbReference>
<dbReference type="STRING" id="680026.AB733_03390"/>
<evidence type="ECO:0000313" key="10">
    <source>
        <dbReference type="Proteomes" id="UP000240481"/>
    </source>
</evidence>
<dbReference type="PROSITE" id="PS51096">
    <property type="entry name" value="PTS_EIIA_TYPE_4"/>
    <property type="match status" value="1"/>
</dbReference>
<keyword evidence="7" id="KW-0418">Kinase</keyword>
<name>A0A0J8VH65_9GAMM</name>
<dbReference type="GO" id="GO:0009401">
    <property type="term" value="P:phosphoenolpyruvate-dependent sugar phosphotransferase system"/>
    <property type="evidence" value="ECO:0007669"/>
    <property type="project" value="UniProtKB-KW"/>
</dbReference>
<evidence type="ECO:0000256" key="2">
    <source>
        <dbReference type="ARBA" id="ARBA00022448"/>
    </source>
</evidence>